<evidence type="ECO:0000259" key="4">
    <source>
        <dbReference type="PROSITE" id="PS50893"/>
    </source>
</evidence>
<evidence type="ECO:0000256" key="2">
    <source>
        <dbReference type="ARBA" id="ARBA00022741"/>
    </source>
</evidence>
<dbReference type="SMART" id="SM00382">
    <property type="entry name" value="AAA"/>
    <property type="match status" value="1"/>
</dbReference>
<dbReference type="PANTHER" id="PTHR42711:SF17">
    <property type="entry name" value="ABC TRANSPORTER ATP-BINDING PROTEIN"/>
    <property type="match status" value="1"/>
</dbReference>
<evidence type="ECO:0000256" key="3">
    <source>
        <dbReference type="ARBA" id="ARBA00022840"/>
    </source>
</evidence>
<dbReference type="Pfam" id="PF00005">
    <property type="entry name" value="ABC_tran"/>
    <property type="match status" value="1"/>
</dbReference>
<dbReference type="Proteomes" id="UP000824755">
    <property type="component" value="Chromosome"/>
</dbReference>
<evidence type="ECO:0000313" key="6">
    <source>
        <dbReference type="Proteomes" id="UP000824755"/>
    </source>
</evidence>
<keyword evidence="2" id="KW-0547">Nucleotide-binding</keyword>
<organism evidence="5 6">
    <name type="scientific">Lysobacter soyae</name>
    <dbReference type="NCBI Taxonomy" id="2764185"/>
    <lineage>
        <taxon>Bacteria</taxon>
        <taxon>Pseudomonadati</taxon>
        <taxon>Pseudomonadota</taxon>
        <taxon>Gammaproteobacteria</taxon>
        <taxon>Lysobacterales</taxon>
        <taxon>Lysobacteraceae</taxon>
        <taxon>Lysobacter</taxon>
    </lineage>
</organism>
<sequence length="300" mass="32049">MARQSLGGLENVVKTYGKIRALDGLTLELRAGEVLAVLGANGAGKSTAIAQLLGLSLPDSGRAELFGESPQALVARRQVGVMLQSAGIPPTNTVRELIHLTCSYYADPLEVDEAARMAGVDALLNRRYAALSGGQQRRVQFALAICGRPKLVFLDEPTTGLDIDARQSLWRAIRQLVDNGTSVLLTTHYLEEAEALANRIVVVDHGKVLAEGTPREIASRVARSRIRCLSALDVETVAAWAGVESAVREGARLQIVCETPEAILRRLLDADDALSGLEVSATGLAEAFLALTQNDTEETT</sequence>
<keyword evidence="1" id="KW-0813">Transport</keyword>
<dbReference type="PANTHER" id="PTHR42711">
    <property type="entry name" value="ABC TRANSPORTER ATP-BINDING PROTEIN"/>
    <property type="match status" value="1"/>
</dbReference>
<dbReference type="InterPro" id="IPR027417">
    <property type="entry name" value="P-loop_NTPase"/>
</dbReference>
<proteinExistence type="predicted"/>
<protein>
    <submittedName>
        <fullName evidence="5">ABC transporter ATP-binding protein</fullName>
    </submittedName>
</protein>
<evidence type="ECO:0000313" key="5">
    <source>
        <dbReference type="EMBL" id="QYR52828.1"/>
    </source>
</evidence>
<dbReference type="PROSITE" id="PS50893">
    <property type="entry name" value="ABC_TRANSPORTER_2"/>
    <property type="match status" value="1"/>
</dbReference>
<dbReference type="InterPro" id="IPR050763">
    <property type="entry name" value="ABC_transporter_ATP-binding"/>
</dbReference>
<accession>A0ABX8WN36</accession>
<gene>
    <name evidence="5" type="ORF">H8L67_09685</name>
</gene>
<dbReference type="EMBL" id="CP080544">
    <property type="protein sequence ID" value="QYR52828.1"/>
    <property type="molecule type" value="Genomic_DNA"/>
</dbReference>
<dbReference type="SUPFAM" id="SSF52540">
    <property type="entry name" value="P-loop containing nucleoside triphosphate hydrolases"/>
    <property type="match status" value="1"/>
</dbReference>
<keyword evidence="3 5" id="KW-0067">ATP-binding</keyword>
<feature type="domain" description="ABC transporter" evidence="4">
    <location>
        <begin position="7"/>
        <end position="230"/>
    </location>
</feature>
<evidence type="ECO:0000256" key="1">
    <source>
        <dbReference type="ARBA" id="ARBA00022448"/>
    </source>
</evidence>
<dbReference type="GO" id="GO:0005524">
    <property type="term" value="F:ATP binding"/>
    <property type="evidence" value="ECO:0007669"/>
    <property type="project" value="UniProtKB-KW"/>
</dbReference>
<name>A0ABX8WN36_9GAMM</name>
<keyword evidence="6" id="KW-1185">Reference proteome</keyword>
<dbReference type="InterPro" id="IPR003593">
    <property type="entry name" value="AAA+_ATPase"/>
</dbReference>
<dbReference type="InterPro" id="IPR003439">
    <property type="entry name" value="ABC_transporter-like_ATP-bd"/>
</dbReference>
<dbReference type="PROSITE" id="PS00211">
    <property type="entry name" value="ABC_TRANSPORTER_1"/>
    <property type="match status" value="1"/>
</dbReference>
<dbReference type="InterPro" id="IPR017871">
    <property type="entry name" value="ABC_transporter-like_CS"/>
</dbReference>
<dbReference type="Gene3D" id="3.40.50.300">
    <property type="entry name" value="P-loop containing nucleotide triphosphate hydrolases"/>
    <property type="match status" value="1"/>
</dbReference>
<dbReference type="CDD" id="cd03230">
    <property type="entry name" value="ABC_DR_subfamily_A"/>
    <property type="match status" value="1"/>
</dbReference>
<reference evidence="5 6" key="1">
    <citation type="submission" date="2021-08" db="EMBL/GenBank/DDBJ databases">
        <title>Lysobacter sp. strain CJ11 Genome sequencing and assembly.</title>
        <authorList>
            <person name="Kim I."/>
        </authorList>
    </citation>
    <scope>NUCLEOTIDE SEQUENCE [LARGE SCALE GENOMIC DNA]</scope>
    <source>
        <strain evidence="5 6">CJ11</strain>
    </source>
</reference>